<comment type="similarity">
    <text evidence="1">Belongs to the AHA1 family.</text>
</comment>
<accession>A0A7G9QGK4</accession>
<evidence type="ECO:0000256" key="1">
    <source>
        <dbReference type="ARBA" id="ARBA00006817"/>
    </source>
</evidence>
<dbReference type="RefSeq" id="WP_187592996.1">
    <property type="nucleotide sequence ID" value="NZ_CP060723.1"/>
</dbReference>
<feature type="domain" description="Activator of Hsp90 ATPase homologue 1/2-like C-terminal" evidence="2">
    <location>
        <begin position="17"/>
        <end position="144"/>
    </location>
</feature>
<proteinExistence type="inferred from homology"/>
<evidence type="ECO:0000259" key="2">
    <source>
        <dbReference type="Pfam" id="PF08327"/>
    </source>
</evidence>
<dbReference type="Pfam" id="PF08327">
    <property type="entry name" value="AHSA1"/>
    <property type="match status" value="1"/>
</dbReference>
<evidence type="ECO:0000313" key="3">
    <source>
        <dbReference type="EMBL" id="QNN42479.1"/>
    </source>
</evidence>
<organism evidence="3 4">
    <name type="scientific">Pedobacter roseus</name>
    <dbReference type="NCBI Taxonomy" id="336820"/>
    <lineage>
        <taxon>Bacteria</taxon>
        <taxon>Pseudomonadati</taxon>
        <taxon>Bacteroidota</taxon>
        <taxon>Sphingobacteriia</taxon>
        <taxon>Sphingobacteriales</taxon>
        <taxon>Sphingobacteriaceae</taxon>
        <taxon>Pedobacter</taxon>
    </lineage>
</organism>
<sequence>MDNFDWTKFTIRIAIKAKLEDIYNAWTRVSEIEKWFLSDASFTDENKVLLSKTQNALKGDRYKWIWYLYDDIENGMVTEANGTDYFQFTFAGDCLVEIKLSEEFEYTVVELTQKNIPEDNHSKRNIRLGCQNGWSFYLINLKSVYEGGLDLRNKDNRFKPMLNN</sequence>
<reference evidence="3 4" key="1">
    <citation type="submission" date="2020-08" db="EMBL/GenBank/DDBJ databases">
        <title>Genome sequence of Pedobacter roseus KACC 11594T.</title>
        <authorList>
            <person name="Hyun D.-W."/>
            <person name="Bae J.-W."/>
        </authorList>
    </citation>
    <scope>NUCLEOTIDE SEQUENCE [LARGE SCALE GENOMIC DNA]</scope>
    <source>
        <strain evidence="3 4">KACC 11594</strain>
    </source>
</reference>
<dbReference type="AlphaFoldDB" id="A0A7G9QGK4"/>
<dbReference type="InterPro" id="IPR013538">
    <property type="entry name" value="ASHA1/2-like_C"/>
</dbReference>
<dbReference type="EMBL" id="CP060723">
    <property type="protein sequence ID" value="QNN42479.1"/>
    <property type="molecule type" value="Genomic_DNA"/>
</dbReference>
<keyword evidence="4" id="KW-1185">Reference proteome</keyword>
<dbReference type="KEGG" id="proe:H9L23_25985"/>
<gene>
    <name evidence="3" type="ORF">H9L23_25985</name>
</gene>
<dbReference type="Proteomes" id="UP000515806">
    <property type="component" value="Chromosome"/>
</dbReference>
<name>A0A7G9QGK4_9SPHI</name>
<dbReference type="CDD" id="cd07814">
    <property type="entry name" value="SRPBCC_CalC_Aha1-like"/>
    <property type="match status" value="1"/>
</dbReference>
<protein>
    <submittedName>
        <fullName evidence="3">SRPBCC domain-containing protein</fullName>
    </submittedName>
</protein>
<dbReference type="InterPro" id="IPR023393">
    <property type="entry name" value="START-like_dom_sf"/>
</dbReference>
<evidence type="ECO:0000313" key="4">
    <source>
        <dbReference type="Proteomes" id="UP000515806"/>
    </source>
</evidence>
<dbReference type="Gene3D" id="3.30.530.20">
    <property type="match status" value="1"/>
</dbReference>
<dbReference type="SUPFAM" id="SSF55961">
    <property type="entry name" value="Bet v1-like"/>
    <property type="match status" value="1"/>
</dbReference>